<keyword evidence="2" id="KW-1185">Reference proteome</keyword>
<accession>A0ACC0VPI4</accession>
<evidence type="ECO:0000313" key="1">
    <source>
        <dbReference type="EMBL" id="KAI9907666.1"/>
    </source>
</evidence>
<organism evidence="1 2">
    <name type="scientific">Peronosclerospora sorghi</name>
    <dbReference type="NCBI Taxonomy" id="230839"/>
    <lineage>
        <taxon>Eukaryota</taxon>
        <taxon>Sar</taxon>
        <taxon>Stramenopiles</taxon>
        <taxon>Oomycota</taxon>
        <taxon>Peronosporomycetes</taxon>
        <taxon>Peronosporales</taxon>
        <taxon>Peronosporaceae</taxon>
        <taxon>Peronosclerospora</taxon>
    </lineage>
</organism>
<protein>
    <submittedName>
        <fullName evidence="1">Uncharacterized protein</fullName>
    </submittedName>
</protein>
<name>A0ACC0VPI4_9STRA</name>
<dbReference type="Proteomes" id="UP001163321">
    <property type="component" value="Chromosome 8"/>
</dbReference>
<reference evidence="1 2" key="1">
    <citation type="journal article" date="2022" name="bioRxiv">
        <title>The genome of the oomycete Peronosclerospora sorghi, a cosmopolitan pathogen of maize and sorghum, is inflated with dispersed pseudogenes.</title>
        <authorList>
            <person name="Fletcher K."/>
            <person name="Martin F."/>
            <person name="Isakeit T."/>
            <person name="Cavanaugh K."/>
            <person name="Magill C."/>
            <person name="Michelmore R."/>
        </authorList>
    </citation>
    <scope>NUCLEOTIDE SEQUENCE [LARGE SCALE GENOMIC DNA]</scope>
    <source>
        <strain evidence="1">P6</strain>
    </source>
</reference>
<evidence type="ECO:0000313" key="2">
    <source>
        <dbReference type="Proteomes" id="UP001163321"/>
    </source>
</evidence>
<dbReference type="EMBL" id="CM047587">
    <property type="protein sequence ID" value="KAI9907666.1"/>
    <property type="molecule type" value="Genomic_DNA"/>
</dbReference>
<comment type="caution">
    <text evidence="1">The sequence shown here is derived from an EMBL/GenBank/DDBJ whole genome shotgun (WGS) entry which is preliminary data.</text>
</comment>
<sequence length="276" mass="31057">MRIYPVSKASKVGGPTMTAFNSSQSEAVDFNDIPPKRLISANEITDDEERMLERFKVNLAAVIRSPENALTKFEALSPSHHEIRTFEEKVDRLTSLIRTSDLKNFAHAFKLSPRGSLYDGLSKRFGDAAVSTALYRLKHDKDIPSGFIAKLLKKQMKYWRKNDIEEGDVLKILIGEGNLDQGVPEKKQDAFFEWIVTRLKEYLQPKHPGAGVYKPLSHTLIKHFPAGPDGLSKMISRLPTGEMREQLRTLDQHIRPASAGVSSSTPVESIERFTPP</sequence>
<proteinExistence type="predicted"/>
<gene>
    <name evidence="1" type="ORF">PsorP6_003073</name>
</gene>